<evidence type="ECO:0000256" key="2">
    <source>
        <dbReference type="ARBA" id="ARBA00023012"/>
    </source>
</evidence>
<dbReference type="InterPro" id="IPR036388">
    <property type="entry name" value="WH-like_DNA-bd_sf"/>
</dbReference>
<dbReference type="CDD" id="cd15831">
    <property type="entry name" value="BTAD"/>
    <property type="match status" value="1"/>
</dbReference>
<dbReference type="SUPFAM" id="SSF46894">
    <property type="entry name" value="C-terminal effector domain of the bipartite response regulators"/>
    <property type="match status" value="1"/>
</dbReference>
<dbReference type="GO" id="GO:0000160">
    <property type="term" value="P:phosphorelay signal transduction system"/>
    <property type="evidence" value="ECO:0007669"/>
    <property type="project" value="UniProtKB-KW"/>
</dbReference>
<keyword evidence="2" id="KW-0902">Two-component regulatory system</keyword>
<dbReference type="GO" id="GO:0006355">
    <property type="term" value="P:regulation of DNA-templated transcription"/>
    <property type="evidence" value="ECO:0007669"/>
    <property type="project" value="InterPro"/>
</dbReference>
<dbReference type="PANTHER" id="PTHR35807:SF1">
    <property type="entry name" value="TRANSCRIPTIONAL REGULATOR REDD"/>
    <property type="match status" value="1"/>
</dbReference>
<protein>
    <submittedName>
        <fullName evidence="8">AbmI</fullName>
    </submittedName>
</protein>
<organism evidence="8">
    <name type="scientific">Streptomyces koyangensis</name>
    <dbReference type="NCBI Taxonomy" id="188770"/>
    <lineage>
        <taxon>Bacteria</taxon>
        <taxon>Bacillati</taxon>
        <taxon>Actinomycetota</taxon>
        <taxon>Actinomycetes</taxon>
        <taxon>Kitasatosporales</taxon>
        <taxon>Streptomycetaceae</taxon>
        <taxon>Streptomyces</taxon>
        <taxon>Streptomyces aurantiacus group</taxon>
    </lineage>
</organism>
<dbReference type="InterPro" id="IPR001867">
    <property type="entry name" value="OmpR/PhoB-type_DNA-bd"/>
</dbReference>
<keyword evidence="4 6" id="KW-0238">DNA-binding</keyword>
<proteinExistence type="inferred from homology"/>
<evidence type="ECO:0000313" key="8">
    <source>
        <dbReference type="EMBL" id="AVI57410.1"/>
    </source>
</evidence>
<comment type="similarity">
    <text evidence="1">Belongs to the AfsR/DnrI/RedD regulatory family.</text>
</comment>
<accession>A0A2P1BT17</accession>
<dbReference type="AlphaFoldDB" id="A0A2P1BT17"/>
<reference evidence="8" key="1">
    <citation type="journal article" date="2018" name="Microb. Cell Fact.">
        <title>Characterization and heterologous expression of the neoabyssomicin/abyssomicin biosynthetic gene cluster from Streptomyces koyangensis SCSIO 5802.</title>
        <authorList>
            <person name="Tu J."/>
            <person name="Li S."/>
            <person name="Chen J."/>
            <person name="Song Y."/>
            <person name="Fu S."/>
            <person name="Ju J."/>
            <person name="Li Q."/>
        </authorList>
    </citation>
    <scope>NUCLEOTIDE SEQUENCE</scope>
    <source>
        <strain evidence="8">SCSIO 5802</strain>
    </source>
</reference>
<feature type="DNA-binding region" description="OmpR/PhoB-type" evidence="6">
    <location>
        <begin position="4"/>
        <end position="106"/>
    </location>
</feature>
<dbReference type="PANTHER" id="PTHR35807">
    <property type="entry name" value="TRANSCRIPTIONAL REGULATOR REDD-RELATED"/>
    <property type="match status" value="1"/>
</dbReference>
<keyword evidence="5" id="KW-0804">Transcription</keyword>
<name>A0A2P1BT17_9ACTN</name>
<dbReference type="Pfam" id="PF00486">
    <property type="entry name" value="Trans_reg_C"/>
    <property type="match status" value="1"/>
</dbReference>
<evidence type="ECO:0000256" key="1">
    <source>
        <dbReference type="ARBA" id="ARBA00005820"/>
    </source>
</evidence>
<dbReference type="Gene3D" id="1.25.40.10">
    <property type="entry name" value="Tetratricopeptide repeat domain"/>
    <property type="match status" value="1"/>
</dbReference>
<evidence type="ECO:0000256" key="5">
    <source>
        <dbReference type="ARBA" id="ARBA00023163"/>
    </source>
</evidence>
<keyword evidence="3" id="KW-0805">Transcription regulation</keyword>
<dbReference type="InterPro" id="IPR011990">
    <property type="entry name" value="TPR-like_helical_dom_sf"/>
</dbReference>
<evidence type="ECO:0000256" key="6">
    <source>
        <dbReference type="PROSITE-ProRule" id="PRU01091"/>
    </source>
</evidence>
<dbReference type="GO" id="GO:0003677">
    <property type="term" value="F:DNA binding"/>
    <property type="evidence" value="ECO:0007669"/>
    <property type="project" value="UniProtKB-UniRule"/>
</dbReference>
<evidence type="ECO:0000256" key="4">
    <source>
        <dbReference type="ARBA" id="ARBA00023125"/>
    </source>
</evidence>
<feature type="domain" description="OmpR/PhoB-type" evidence="7">
    <location>
        <begin position="4"/>
        <end position="106"/>
    </location>
</feature>
<dbReference type="InterPro" id="IPR005158">
    <property type="entry name" value="BTAD"/>
</dbReference>
<dbReference type="SMART" id="SM01043">
    <property type="entry name" value="BTAD"/>
    <property type="match status" value="1"/>
</dbReference>
<evidence type="ECO:0000256" key="3">
    <source>
        <dbReference type="ARBA" id="ARBA00023015"/>
    </source>
</evidence>
<dbReference type="EMBL" id="MG243704">
    <property type="protein sequence ID" value="AVI57410.1"/>
    <property type="molecule type" value="Genomic_DNA"/>
</dbReference>
<evidence type="ECO:0000259" key="7">
    <source>
        <dbReference type="PROSITE" id="PS51755"/>
    </source>
</evidence>
<dbReference type="InterPro" id="IPR016032">
    <property type="entry name" value="Sig_transdc_resp-reg_C-effctor"/>
</dbReference>
<dbReference type="SMART" id="SM00862">
    <property type="entry name" value="Trans_reg_C"/>
    <property type="match status" value="1"/>
</dbReference>
<sequence length="268" mass="30463">MPAATQYRSGDPVKFEILGILRVVDGGAHRTPSAQKVRTLLTTLLIRPNEVVSAEQLIYEIWGENPPRRARAALHVYVSQLRKFLAGPEEPEDRIITQPPGYLIRVPYGDLDVNVFRRHLQQGRTHARAQRHEEATLALGAALKLLHGEELDRLQGGGITRNFVTWLEEVRLECQEMLIESSLSLGRHRESVSTLQSLTARYPLHEAFYRQLMIALYRSDRRAEALRTYQSARGTLREELGLDPGDALFDLHHAILLADDRLQLRQAV</sequence>
<dbReference type="SUPFAM" id="SSF48452">
    <property type="entry name" value="TPR-like"/>
    <property type="match status" value="1"/>
</dbReference>
<dbReference type="PROSITE" id="PS51755">
    <property type="entry name" value="OMPR_PHOB"/>
    <property type="match status" value="1"/>
</dbReference>
<dbReference type="InterPro" id="IPR051677">
    <property type="entry name" value="AfsR-DnrI-RedD_regulator"/>
</dbReference>
<dbReference type="Gene3D" id="1.10.10.10">
    <property type="entry name" value="Winged helix-like DNA-binding domain superfamily/Winged helix DNA-binding domain"/>
    <property type="match status" value="1"/>
</dbReference>
<dbReference type="Pfam" id="PF03704">
    <property type="entry name" value="BTAD"/>
    <property type="match status" value="1"/>
</dbReference>